<evidence type="ECO:0000313" key="2">
    <source>
        <dbReference type="Proteomes" id="UP000033096"/>
    </source>
</evidence>
<dbReference type="AlphaFoldDB" id="A0A0E3Q6A1"/>
<dbReference type="PATRIC" id="fig|1434123.4.peg.3478"/>
<dbReference type="SUPFAM" id="SSF53448">
    <property type="entry name" value="Nucleotide-diphospho-sugar transferases"/>
    <property type="match status" value="1"/>
</dbReference>
<evidence type="ECO:0000313" key="1">
    <source>
        <dbReference type="EMBL" id="AKB45102.1"/>
    </source>
</evidence>
<keyword evidence="2" id="KW-1185">Reference proteome</keyword>
<name>A0A0E3Q6A1_9EURY</name>
<dbReference type="EMBL" id="CP009520">
    <property type="protein sequence ID" value="AKB45102.1"/>
    <property type="molecule type" value="Genomic_DNA"/>
</dbReference>
<dbReference type="GeneID" id="24811348"/>
<dbReference type="KEGG" id="mvc:MSVAZ_2833"/>
<proteinExistence type="predicted"/>
<accession>A0A0E3Q6A1</accession>
<evidence type="ECO:0008006" key="3">
    <source>
        <dbReference type="Google" id="ProtNLM"/>
    </source>
</evidence>
<reference evidence="1 2" key="1">
    <citation type="submission" date="2014-07" db="EMBL/GenBank/DDBJ databases">
        <title>Methanogenic archaea and the global carbon cycle.</title>
        <authorList>
            <person name="Henriksen J.R."/>
            <person name="Luke J."/>
            <person name="Reinhart S."/>
            <person name="Benedict M.N."/>
            <person name="Youngblut N.D."/>
            <person name="Metcalf M.E."/>
            <person name="Whitaker R.J."/>
            <person name="Metcalf W.W."/>
        </authorList>
    </citation>
    <scope>NUCLEOTIDE SEQUENCE [LARGE SCALE GENOMIC DNA]</scope>
    <source>
        <strain evidence="1 2">Z-761</strain>
    </source>
</reference>
<gene>
    <name evidence="1" type="ORF">MSVAZ_2833</name>
</gene>
<dbReference type="HOGENOM" id="CLU_054735_0_0_2"/>
<protein>
    <recommendedName>
        <fullName evidence="3">HlpA protein</fullName>
    </recommendedName>
</protein>
<dbReference type="Gene3D" id="3.90.550.10">
    <property type="entry name" value="Spore Coat Polysaccharide Biosynthesis Protein SpsA, Chain A"/>
    <property type="match status" value="1"/>
</dbReference>
<dbReference type="Proteomes" id="UP000033096">
    <property type="component" value="Chromosome"/>
</dbReference>
<organism evidence="1 2">
    <name type="scientific">Methanosarcina vacuolata Z-761</name>
    <dbReference type="NCBI Taxonomy" id="1434123"/>
    <lineage>
        <taxon>Archaea</taxon>
        <taxon>Methanobacteriati</taxon>
        <taxon>Methanobacteriota</taxon>
        <taxon>Stenosarchaea group</taxon>
        <taxon>Methanomicrobia</taxon>
        <taxon>Methanosarcinales</taxon>
        <taxon>Methanosarcinaceae</taxon>
        <taxon>Methanosarcina</taxon>
    </lineage>
</organism>
<dbReference type="InterPro" id="IPR029044">
    <property type="entry name" value="Nucleotide-diphossugar_trans"/>
</dbReference>
<dbReference type="STRING" id="1434123.MSVAZ_2833"/>
<dbReference type="RefSeq" id="WP_048122265.1">
    <property type="nucleotide sequence ID" value="NZ_CP009520.1"/>
</dbReference>
<sequence length="312" mass="36579">MNNKVPVVLVIYKRMTALAVLEKIREYEPSDLYIVAGGGITSAEHEVCLNVRSAVENMVDWPCQMHKLYSDINLGCSKTIVRGLDWVFDQVDRAIILEDDCVPSKSFFPFCEEMLTRYENDTRIWTISGFNAMPSNKCFNDYSYTFSGHASQWGWASWKRAWSNYDIKIDLWPTAKKQNILNNLFLSPIQQKYWEEIFDSIYHNTCSFDVWDYQWIFMSWINNALSVVPNKSLVTNIGFGKEATHTKDEHSPLAKVKNNELVFPLVHPPYISRNAEYDKNIVKYYGRTSIFRSIRILFQRYLLENLKRGFYE</sequence>